<dbReference type="GO" id="GO:0016740">
    <property type="term" value="F:transferase activity"/>
    <property type="evidence" value="ECO:0007669"/>
    <property type="project" value="UniProtKB-KW"/>
</dbReference>
<dbReference type="SUPFAM" id="SSF56112">
    <property type="entry name" value="Protein kinase-like (PK-like)"/>
    <property type="match status" value="1"/>
</dbReference>
<evidence type="ECO:0000313" key="3">
    <source>
        <dbReference type="Proteomes" id="UP000539146"/>
    </source>
</evidence>
<evidence type="ECO:0000313" key="2">
    <source>
        <dbReference type="EMBL" id="NUU29413.1"/>
    </source>
</evidence>
<dbReference type="Pfam" id="PF01636">
    <property type="entry name" value="APH"/>
    <property type="match status" value="1"/>
</dbReference>
<comment type="caution">
    <text evidence="2">The sequence shown here is derived from an EMBL/GenBank/DDBJ whole genome shotgun (WGS) entry which is preliminary data.</text>
</comment>
<organism evidence="2 3">
    <name type="scientific">Curtobacterium citreum</name>
    <dbReference type="NCBI Taxonomy" id="2036"/>
    <lineage>
        <taxon>Bacteria</taxon>
        <taxon>Bacillati</taxon>
        <taxon>Actinomycetota</taxon>
        <taxon>Actinomycetes</taxon>
        <taxon>Micrococcales</taxon>
        <taxon>Microbacteriaceae</taxon>
        <taxon>Curtobacterium</taxon>
    </lineage>
</organism>
<dbReference type="InterPro" id="IPR011009">
    <property type="entry name" value="Kinase-like_dom_sf"/>
</dbReference>
<gene>
    <name evidence="2" type="ORF">HP467_15065</name>
</gene>
<feature type="domain" description="Aminoglycoside phosphotransferase" evidence="1">
    <location>
        <begin position="51"/>
        <end position="255"/>
    </location>
</feature>
<dbReference type="EMBL" id="JABMCG010000123">
    <property type="protein sequence ID" value="NUU29413.1"/>
    <property type="molecule type" value="Genomic_DNA"/>
</dbReference>
<proteinExistence type="predicted"/>
<dbReference type="Proteomes" id="UP000539146">
    <property type="component" value="Unassembled WGS sequence"/>
</dbReference>
<dbReference type="AlphaFoldDB" id="A0A850E187"/>
<keyword evidence="2" id="KW-0808">Transferase</keyword>
<dbReference type="Gene3D" id="3.90.1200.10">
    <property type="match status" value="1"/>
</dbReference>
<protein>
    <submittedName>
        <fullName evidence="2">Phosphotransferase</fullName>
    </submittedName>
</protein>
<name>A0A850E187_9MICO</name>
<reference evidence="2 3" key="1">
    <citation type="submission" date="2020-05" db="EMBL/GenBank/DDBJ databases">
        <title>Genome Sequencing of Type Strains.</title>
        <authorList>
            <person name="Lemaire J.F."/>
            <person name="Inderbitzin P."/>
            <person name="Gregorio O.A."/>
            <person name="Collins S.B."/>
            <person name="Wespe N."/>
            <person name="Knight-Connoni V."/>
        </authorList>
    </citation>
    <scope>NUCLEOTIDE SEQUENCE [LARGE SCALE GENOMIC DNA]</scope>
    <source>
        <strain evidence="2 3">DSM 20512</strain>
    </source>
</reference>
<dbReference type="InterPro" id="IPR002575">
    <property type="entry name" value="Aminoglycoside_PTrfase"/>
</dbReference>
<dbReference type="RefSeq" id="WP_144802382.1">
    <property type="nucleotide sequence ID" value="NZ_BAAAWP010000001.1"/>
</dbReference>
<accession>A0A850E187</accession>
<sequence length="332" mass="35091">MAGSQFTLAALATTAVSGLLVTGTRPLGSAASGDFESAVLREADGTLSAIRRPRNQRAEARQSADLVAIRALSAGIRTRLPFAVAEYRGQAPIGSTRAIVTSYVPGTHPALRDLTERPELAASVGRAVAAVHLLPTSFVTDAGLPSLTPFEVLRSAVSVMDRAVATKLVPAALKERWEGAARDQQLWQFTPTVVHGALGTGVLLVDGDAVTGVLDWGELRLGDPAKDLAWVLAGRADAFDTVLAAYQAAGGGRDRQLAQRARVYHELETAQWLLHGVQAKSTEVVDDAVAMMHRLVDAVQTPSAAPLQSVSPDTMEIGEVEQLLSSTERRHG</sequence>
<evidence type="ECO:0000259" key="1">
    <source>
        <dbReference type="Pfam" id="PF01636"/>
    </source>
</evidence>